<dbReference type="Pfam" id="PF00395">
    <property type="entry name" value="SLH"/>
    <property type="match status" value="3"/>
</dbReference>
<evidence type="ECO:0000313" key="3">
    <source>
        <dbReference type="EMBL" id="GGH36294.1"/>
    </source>
</evidence>
<dbReference type="Proteomes" id="UP000659344">
    <property type="component" value="Unassembled WGS sequence"/>
</dbReference>
<evidence type="ECO:0000259" key="2">
    <source>
        <dbReference type="PROSITE" id="PS51272"/>
    </source>
</evidence>
<dbReference type="SUPFAM" id="SSF89550">
    <property type="entry name" value="PHP domain-like"/>
    <property type="match status" value="1"/>
</dbReference>
<feature type="signal peptide" evidence="1">
    <location>
        <begin position="1"/>
        <end position="28"/>
    </location>
</feature>
<dbReference type="InterPro" id="IPR016195">
    <property type="entry name" value="Pol/histidinol_Pase-like"/>
</dbReference>
<name>A0ABQ1YTA8_9BACL</name>
<feature type="chain" id="PRO_5045792323" description="SLH domain-containing protein" evidence="1">
    <location>
        <begin position="29"/>
        <end position="738"/>
    </location>
</feature>
<dbReference type="EMBL" id="BMFT01000004">
    <property type="protein sequence ID" value="GGH36294.1"/>
    <property type="molecule type" value="Genomic_DNA"/>
</dbReference>
<proteinExistence type="predicted"/>
<keyword evidence="4" id="KW-1185">Reference proteome</keyword>
<protein>
    <recommendedName>
        <fullName evidence="2">SLH domain-containing protein</fullName>
    </recommendedName>
</protein>
<accession>A0ABQ1YTA8</accession>
<comment type="caution">
    <text evidence="3">The sequence shown here is derived from an EMBL/GenBank/DDBJ whole genome shotgun (WGS) entry which is preliminary data.</text>
</comment>
<feature type="domain" description="SLH" evidence="2">
    <location>
        <begin position="679"/>
        <end position="738"/>
    </location>
</feature>
<dbReference type="InterPro" id="IPR001119">
    <property type="entry name" value="SLH_dom"/>
</dbReference>
<keyword evidence="1" id="KW-0732">Signal</keyword>
<reference evidence="4" key="1">
    <citation type="journal article" date="2019" name="Int. J. Syst. Evol. Microbiol.">
        <title>The Global Catalogue of Microorganisms (GCM) 10K type strain sequencing project: providing services to taxonomists for standard genome sequencing and annotation.</title>
        <authorList>
            <consortium name="The Broad Institute Genomics Platform"/>
            <consortium name="The Broad Institute Genome Sequencing Center for Infectious Disease"/>
            <person name="Wu L."/>
            <person name="Ma J."/>
        </authorList>
    </citation>
    <scope>NUCLEOTIDE SEQUENCE [LARGE SCALE GENOMIC DNA]</scope>
    <source>
        <strain evidence="4">CGMCC 1.12769</strain>
    </source>
</reference>
<dbReference type="PROSITE" id="PS51272">
    <property type="entry name" value="SLH"/>
    <property type="match status" value="3"/>
</dbReference>
<gene>
    <name evidence="3" type="ORF">GCM10008013_43070</name>
</gene>
<feature type="domain" description="SLH" evidence="2">
    <location>
        <begin position="554"/>
        <end position="617"/>
    </location>
</feature>
<dbReference type="RefSeq" id="WP_188541944.1">
    <property type="nucleotide sequence ID" value="NZ_BMFT01000004.1"/>
</dbReference>
<dbReference type="Gene3D" id="3.20.20.140">
    <property type="entry name" value="Metal-dependent hydrolases"/>
    <property type="match status" value="1"/>
</dbReference>
<organism evidence="3 4">
    <name type="scientific">Paenibacillus segetis</name>
    <dbReference type="NCBI Taxonomy" id="1325360"/>
    <lineage>
        <taxon>Bacteria</taxon>
        <taxon>Bacillati</taxon>
        <taxon>Bacillota</taxon>
        <taxon>Bacilli</taxon>
        <taxon>Bacillales</taxon>
        <taxon>Paenibacillaceae</taxon>
        <taxon>Paenibacillus</taxon>
    </lineage>
</organism>
<evidence type="ECO:0000313" key="4">
    <source>
        <dbReference type="Proteomes" id="UP000659344"/>
    </source>
</evidence>
<evidence type="ECO:0000256" key="1">
    <source>
        <dbReference type="SAM" id="SignalP"/>
    </source>
</evidence>
<feature type="domain" description="SLH" evidence="2">
    <location>
        <begin position="618"/>
        <end position="676"/>
    </location>
</feature>
<sequence>MMNRRFKSFICTSLALLTLSQTMLTASAAADKPNTNTGKWMSGEYHTHTVQSNDASEPSLKLENVLNAAFREDLDSLSEDAMASLNYGTPFDYLVVTDHLRNSPRNPEGNEKDSARWEAIADQESKITELQKSGKYAGKIIYPGFEWDMMGLDHASVGIVDSKSDAVPIDAIHQFEYLYSYDTTSDQFTSNEAQKWGERPTKDELKPDKDKSFEAVEWLKKYYPESYVLLNHPSRHNGSNSGVVTIEDLRKLNDIAPDIVFGMEGMPGNQMAASENRSELADIYGGADVMISQVGGVWDALLGEGRRFWNFTNSDFHFKVSSNRKYSSGYWPSEYSRNYTWVEGNTFKDVVDGMRSGKSFAVYGDLINALDFTASGNGKKAGMGEDLQVSAGDNTNITIRFKSPEFNNYAPISEHETKVDNKVKVDHIDLISGEVTGRLDESEYASNTTNDTTKIVKRFTEADWGQPDTEGYYTINYTVPADTSRYYRLRGTNLGVDVDGYTKNGEPLKDQSFDYEGTATAEENEQRFNHINDRNYTSMWFYSNPIFVEVPGSNSDMSFNDVSSHWAASAIDNMVKKGLFSGISETSFSPNTAMSRSMLVTVMHRLAGQPSGGTHSFQDVGTDTYYNDAVAWASTNAIVKGVDSKRFAPEQSISREQLAVIVYNYAKFMGMDVSATSTLADSTDAGKVSSESSNAVQWAVGSGLLSGKGENVLDPSGTVTRAEAATILQRFIQITNHK</sequence>